<keyword evidence="3" id="KW-1185">Reference proteome</keyword>
<gene>
    <name evidence="2" type="ORF">SAMN04487908_12834</name>
</gene>
<reference evidence="3" key="1">
    <citation type="submission" date="2016-11" db="EMBL/GenBank/DDBJ databases">
        <authorList>
            <person name="Varghese N."/>
            <person name="Submissions S."/>
        </authorList>
    </citation>
    <scope>NUCLEOTIDE SEQUENCE [LARGE SCALE GENOMIC DNA]</scope>
    <source>
        <strain evidence="3">DSM 26349</strain>
    </source>
</reference>
<dbReference type="EMBL" id="FQYV01000028">
    <property type="protein sequence ID" value="SHJ85093.1"/>
    <property type="molecule type" value="Genomic_DNA"/>
</dbReference>
<protein>
    <recommendedName>
        <fullName evidence="1">DUF5675 domain-containing protein</fullName>
    </recommendedName>
</protein>
<dbReference type="OrthoDB" id="707810at2"/>
<evidence type="ECO:0000313" key="3">
    <source>
        <dbReference type="Proteomes" id="UP000184172"/>
    </source>
</evidence>
<organism evidence="2 3">
    <name type="scientific">Aequorivita viscosa</name>
    <dbReference type="NCBI Taxonomy" id="797419"/>
    <lineage>
        <taxon>Bacteria</taxon>
        <taxon>Pseudomonadati</taxon>
        <taxon>Bacteroidota</taxon>
        <taxon>Flavobacteriia</taxon>
        <taxon>Flavobacteriales</taxon>
        <taxon>Flavobacteriaceae</taxon>
        <taxon>Aequorivita</taxon>
    </lineage>
</organism>
<proteinExistence type="predicted"/>
<dbReference type="InterPro" id="IPR043732">
    <property type="entry name" value="DUF5675"/>
</dbReference>
<name>A0A1M6MP76_9FLAO</name>
<accession>A0A1M6MP76</accession>
<feature type="domain" description="DUF5675" evidence="1">
    <location>
        <begin position="5"/>
        <end position="115"/>
    </location>
</feature>
<dbReference type="AlphaFoldDB" id="A0A1M6MP76"/>
<sequence length="137" mass="15618">MELILERSYHQEGTHGTLFLNFRFLCFTIELPWLGNQRSKSCIPEGTYELVARYSKKFGNHLLVKGVPNRNLILMHPANYAKDELLGCIAPVSELTSIGVGSNSRRAMQKILSLCHQVFERKETVLLTIKSTGYEFN</sequence>
<evidence type="ECO:0000259" key="1">
    <source>
        <dbReference type="Pfam" id="PF18925"/>
    </source>
</evidence>
<dbReference type="Proteomes" id="UP000184172">
    <property type="component" value="Unassembled WGS sequence"/>
</dbReference>
<dbReference type="RefSeq" id="WP_073221079.1">
    <property type="nucleotide sequence ID" value="NZ_FNNS01000030.1"/>
</dbReference>
<dbReference type="Pfam" id="PF18925">
    <property type="entry name" value="DUF5675"/>
    <property type="match status" value="1"/>
</dbReference>
<dbReference type="STRING" id="797419.SAMN05216556_13014"/>
<evidence type="ECO:0000313" key="2">
    <source>
        <dbReference type="EMBL" id="SHJ85093.1"/>
    </source>
</evidence>